<accession>A0AAV2GK45</accession>
<evidence type="ECO:0000313" key="1">
    <source>
        <dbReference type="EMBL" id="CAL1411064.1"/>
    </source>
</evidence>
<organism evidence="1 2">
    <name type="scientific">Linum trigynum</name>
    <dbReference type="NCBI Taxonomy" id="586398"/>
    <lineage>
        <taxon>Eukaryota</taxon>
        <taxon>Viridiplantae</taxon>
        <taxon>Streptophyta</taxon>
        <taxon>Embryophyta</taxon>
        <taxon>Tracheophyta</taxon>
        <taxon>Spermatophyta</taxon>
        <taxon>Magnoliopsida</taxon>
        <taxon>eudicotyledons</taxon>
        <taxon>Gunneridae</taxon>
        <taxon>Pentapetalae</taxon>
        <taxon>rosids</taxon>
        <taxon>fabids</taxon>
        <taxon>Malpighiales</taxon>
        <taxon>Linaceae</taxon>
        <taxon>Linum</taxon>
    </lineage>
</organism>
<gene>
    <name evidence="1" type="ORF">LTRI10_LOCUS50441</name>
</gene>
<dbReference type="Proteomes" id="UP001497516">
    <property type="component" value="Chromosome 9"/>
</dbReference>
<sequence length="461" mass="53430">MTKPNLRHQFVQDLRRGPHQERFKNVLACKFGQHHCWSKRELEKLNCYEHLSPVVTNRYWRRLLSIRENVYHELVLEFYATFEHADTEDWKDGEAVKFRLGGEPRSMSYNEMANALGLNLVDDRDYITESTEPAGVDFGTLYTSLARPGQLPFKARKTKANTLQLENRILHHMLAKSYTPASDSASAITKRAMYLIQSMRRRDHPLHLGSVVARTFDKSASELKKLHCTPLITRLADYFQIPLQGCTEQEDTSVFGRFTIKKMHLLREQRGVMWIEGFPQPQIPEAVQPEAPEGAADEEVQPEDVDDTDAVRPTTFEYGGGSSSFPGQDYFTQQFEQLRLQNQQLYDYQMQFQQQYSAHHAEYQSRMAAYDERLDRMETQQGVTLARIEREQARARRMQEVQGYLLQLLPAEQPVWRTPWEDSPLPPPPADDDDAFMNDIDLDNLGDEYAVLVAPQCVFLF</sequence>
<reference evidence="1 2" key="1">
    <citation type="submission" date="2024-04" db="EMBL/GenBank/DDBJ databases">
        <authorList>
            <person name="Fracassetti M."/>
        </authorList>
    </citation>
    <scope>NUCLEOTIDE SEQUENCE [LARGE SCALE GENOMIC DNA]</scope>
</reference>
<keyword evidence="2" id="KW-1185">Reference proteome</keyword>
<proteinExistence type="predicted"/>
<protein>
    <submittedName>
        <fullName evidence="1">Uncharacterized protein</fullName>
    </submittedName>
</protein>
<evidence type="ECO:0000313" key="2">
    <source>
        <dbReference type="Proteomes" id="UP001497516"/>
    </source>
</evidence>
<name>A0AAV2GK45_9ROSI</name>
<dbReference type="EMBL" id="OZ034822">
    <property type="protein sequence ID" value="CAL1411064.1"/>
    <property type="molecule type" value="Genomic_DNA"/>
</dbReference>
<dbReference type="AlphaFoldDB" id="A0AAV2GK45"/>